<dbReference type="Gene3D" id="3.80.10.10">
    <property type="entry name" value="Ribonuclease Inhibitor"/>
    <property type="match status" value="1"/>
</dbReference>
<sequence>MTTNATRVRVTTAPWLLPHLVLEVLHYLDDADDVYAFLAAAPDGTLDDALDSLRTLLCLTNDYTFARWPTPYIGDLDGAYGSWPSVVARALPAFATLKVEYDQGFYHTYEICHGTTLPPTTVVHASVFHAGRSYSLRGRKLPSKYEVTNVRAGLGRWLPNVKFLTLESDDSLSSDTVVQEALKACPRLRGLYLDQCDPFYSYDGVDLLTVVSVMCPELECLSLGPSSDYSNSKPLVAWLARPATRHLRLDLVDFRDDADDEVATAILSSATLETIELIDMPSLARVVMRASSPRLPHQLRHLRMHFDRSRCSDDDASQPPFSPADTVALAAKIATSDLASLELHLEVPCDLTPVVTALLQLPKLAKLVLRTAHVTSFPPLRHLWHLTLNHVTFSDDAIASLAALLCSSPKLVELDLWYDELPDHQAKMIFDALPAWLSHRGTTCKIRLGIKSDAHARAFATALTRTRNSHRVKFWVWSSGLSLEATKHLVAALGSTSRMAVLFTISPFHGSTAKQELEALSAEHGVGIKGYSFLSPTTSTHLQITN</sequence>
<evidence type="ECO:0008006" key="3">
    <source>
        <dbReference type="Google" id="ProtNLM"/>
    </source>
</evidence>
<dbReference type="RefSeq" id="XP_008606012.1">
    <property type="nucleotide sequence ID" value="XM_008607790.1"/>
</dbReference>
<evidence type="ECO:0000313" key="2">
    <source>
        <dbReference type="Proteomes" id="UP000030762"/>
    </source>
</evidence>
<dbReference type="SUPFAM" id="SSF52047">
    <property type="entry name" value="RNI-like"/>
    <property type="match status" value="1"/>
</dbReference>
<evidence type="ECO:0000313" key="1">
    <source>
        <dbReference type="EMBL" id="EQC40313.1"/>
    </source>
</evidence>
<dbReference type="GeneID" id="19942942"/>
<dbReference type="VEuPathDB" id="FungiDB:SDRG_02215"/>
<organism evidence="1 2">
    <name type="scientific">Saprolegnia diclina (strain VS20)</name>
    <dbReference type="NCBI Taxonomy" id="1156394"/>
    <lineage>
        <taxon>Eukaryota</taxon>
        <taxon>Sar</taxon>
        <taxon>Stramenopiles</taxon>
        <taxon>Oomycota</taxon>
        <taxon>Saprolegniomycetes</taxon>
        <taxon>Saprolegniales</taxon>
        <taxon>Saprolegniaceae</taxon>
        <taxon>Saprolegnia</taxon>
    </lineage>
</organism>
<dbReference type="AlphaFoldDB" id="T0S585"/>
<dbReference type="InParanoid" id="T0S585"/>
<dbReference type="InterPro" id="IPR032675">
    <property type="entry name" value="LRR_dom_sf"/>
</dbReference>
<accession>T0S585</accession>
<keyword evidence="2" id="KW-1185">Reference proteome</keyword>
<reference evidence="1 2" key="1">
    <citation type="submission" date="2012-04" db="EMBL/GenBank/DDBJ databases">
        <title>The Genome Sequence of Saprolegnia declina VS20.</title>
        <authorList>
            <consortium name="The Broad Institute Genome Sequencing Platform"/>
            <person name="Russ C."/>
            <person name="Nusbaum C."/>
            <person name="Tyler B."/>
            <person name="van West P."/>
            <person name="Dieguez-Uribeondo J."/>
            <person name="de Bruijn I."/>
            <person name="Tripathy S."/>
            <person name="Jiang R."/>
            <person name="Young S.K."/>
            <person name="Zeng Q."/>
            <person name="Gargeya S."/>
            <person name="Fitzgerald M."/>
            <person name="Haas B."/>
            <person name="Abouelleil A."/>
            <person name="Alvarado L."/>
            <person name="Arachchi H.M."/>
            <person name="Berlin A."/>
            <person name="Chapman S.B."/>
            <person name="Goldberg J."/>
            <person name="Griggs A."/>
            <person name="Gujja S."/>
            <person name="Hansen M."/>
            <person name="Howarth C."/>
            <person name="Imamovic A."/>
            <person name="Larimer J."/>
            <person name="McCowen C."/>
            <person name="Montmayeur A."/>
            <person name="Murphy C."/>
            <person name="Neiman D."/>
            <person name="Pearson M."/>
            <person name="Priest M."/>
            <person name="Roberts A."/>
            <person name="Saif S."/>
            <person name="Shea T."/>
            <person name="Sisk P."/>
            <person name="Sykes S."/>
            <person name="Wortman J."/>
            <person name="Nusbaum C."/>
            <person name="Birren B."/>
        </authorList>
    </citation>
    <scope>NUCLEOTIDE SEQUENCE [LARGE SCALE GENOMIC DNA]</scope>
    <source>
        <strain evidence="1 2">VS20</strain>
    </source>
</reference>
<dbReference type="Proteomes" id="UP000030762">
    <property type="component" value="Unassembled WGS sequence"/>
</dbReference>
<protein>
    <recommendedName>
        <fullName evidence="3">F-box domain-containing protein</fullName>
    </recommendedName>
</protein>
<gene>
    <name evidence="1" type="ORF">SDRG_02215</name>
</gene>
<name>T0S585_SAPDV</name>
<dbReference type="EMBL" id="JH767136">
    <property type="protein sequence ID" value="EQC40313.1"/>
    <property type="molecule type" value="Genomic_DNA"/>
</dbReference>
<proteinExistence type="predicted"/>